<organism evidence="2 3">
    <name type="scientific">Oxalicibacterium solurbis</name>
    <dbReference type="NCBI Taxonomy" id="69280"/>
    <lineage>
        <taxon>Bacteria</taxon>
        <taxon>Pseudomonadati</taxon>
        <taxon>Pseudomonadota</taxon>
        <taxon>Betaproteobacteria</taxon>
        <taxon>Burkholderiales</taxon>
        <taxon>Oxalobacteraceae</taxon>
        <taxon>Oxalicibacterium</taxon>
    </lineage>
</organism>
<dbReference type="SUPFAM" id="SSF53335">
    <property type="entry name" value="S-adenosyl-L-methionine-dependent methyltransferases"/>
    <property type="match status" value="1"/>
</dbReference>
<evidence type="ECO:0000313" key="2">
    <source>
        <dbReference type="EMBL" id="GGI52855.1"/>
    </source>
</evidence>
<evidence type="ECO:0000259" key="1">
    <source>
        <dbReference type="Pfam" id="PF13649"/>
    </source>
</evidence>
<dbReference type="CDD" id="cd02440">
    <property type="entry name" value="AdoMet_MTases"/>
    <property type="match status" value="1"/>
</dbReference>
<keyword evidence="2" id="KW-0808">Transferase</keyword>
<gene>
    <name evidence="2" type="ORF">GCM10011430_00290</name>
</gene>
<accession>A0A8J3ATF0</accession>
<dbReference type="Proteomes" id="UP000627205">
    <property type="component" value="Unassembled WGS sequence"/>
</dbReference>
<name>A0A8J3ATF0_9BURK</name>
<dbReference type="EMBL" id="BMDP01000001">
    <property type="protein sequence ID" value="GGI52855.1"/>
    <property type="molecule type" value="Genomic_DNA"/>
</dbReference>
<keyword evidence="3" id="KW-1185">Reference proteome</keyword>
<reference evidence="2" key="2">
    <citation type="submission" date="2020-09" db="EMBL/GenBank/DDBJ databases">
        <authorList>
            <person name="Sun Q."/>
            <person name="Sedlacek I."/>
        </authorList>
    </citation>
    <scope>NUCLEOTIDE SEQUENCE</scope>
    <source>
        <strain evidence="2">CCM 7664</strain>
    </source>
</reference>
<dbReference type="GO" id="GO:0008168">
    <property type="term" value="F:methyltransferase activity"/>
    <property type="evidence" value="ECO:0007669"/>
    <property type="project" value="UniProtKB-KW"/>
</dbReference>
<evidence type="ECO:0000313" key="3">
    <source>
        <dbReference type="Proteomes" id="UP000627205"/>
    </source>
</evidence>
<dbReference type="GO" id="GO:0032259">
    <property type="term" value="P:methylation"/>
    <property type="evidence" value="ECO:0007669"/>
    <property type="project" value="UniProtKB-KW"/>
</dbReference>
<comment type="caution">
    <text evidence="2">The sequence shown here is derived from an EMBL/GenBank/DDBJ whole genome shotgun (WGS) entry which is preliminary data.</text>
</comment>
<feature type="domain" description="Methyltransferase" evidence="1">
    <location>
        <begin position="54"/>
        <end position="126"/>
    </location>
</feature>
<dbReference type="InterPro" id="IPR029063">
    <property type="entry name" value="SAM-dependent_MTases_sf"/>
</dbReference>
<protein>
    <submittedName>
        <fullName evidence="2">Methyltransferase</fullName>
    </submittedName>
</protein>
<keyword evidence="2" id="KW-0489">Methyltransferase</keyword>
<dbReference type="InterPro" id="IPR041698">
    <property type="entry name" value="Methyltransf_25"/>
</dbReference>
<sequence>MNLIEKATVMHYHRHRIAEHMPGDVKVLGWRGEHSQQARYAVLAQVGALEGSSILDAGCGYGDLKAYLDRYVSQFEYIGIDQMPEFIEEAHRRYRHHPATAFYQSDFATAELPKVDVVFACGAMGYRCMNPYFHYELIARLYANARYALAFNMLDTERFPEHPLLIGHDRKKVLSFCRMLAPRVELIDGYLEDDFTIFMYRNEGEA</sequence>
<dbReference type="Pfam" id="PF13649">
    <property type="entry name" value="Methyltransf_25"/>
    <property type="match status" value="1"/>
</dbReference>
<dbReference type="RefSeq" id="WP_188418899.1">
    <property type="nucleotide sequence ID" value="NZ_BMDP01000001.1"/>
</dbReference>
<dbReference type="AlphaFoldDB" id="A0A8J3ATF0"/>
<dbReference type="Gene3D" id="3.40.50.150">
    <property type="entry name" value="Vaccinia Virus protein VP39"/>
    <property type="match status" value="1"/>
</dbReference>
<reference evidence="2" key="1">
    <citation type="journal article" date="2014" name="Int. J. Syst. Evol. Microbiol.">
        <title>Complete genome sequence of Corynebacterium casei LMG S-19264T (=DSM 44701T), isolated from a smear-ripened cheese.</title>
        <authorList>
            <consortium name="US DOE Joint Genome Institute (JGI-PGF)"/>
            <person name="Walter F."/>
            <person name="Albersmeier A."/>
            <person name="Kalinowski J."/>
            <person name="Ruckert C."/>
        </authorList>
    </citation>
    <scope>NUCLEOTIDE SEQUENCE</scope>
    <source>
        <strain evidence="2">CCM 7664</strain>
    </source>
</reference>
<proteinExistence type="predicted"/>